<dbReference type="PRINTS" id="PR00359">
    <property type="entry name" value="BP450"/>
</dbReference>
<sequence length="405" mass="44696">MTEMETLFNPFEPGFTDDPYPAYRMLREHDPVQEHPFGFWILSDHADVVALLRAGHSVDARRTSLGGAAQEQYELLEGDGFNVLNRSMLDRDPPDHTRLRSLVSRVFTPRSIAALEPEITALVDAALDRMAAAGRADLVEELAFPLPFTVISNMLGLPPTDQVRIRDLSGRLVRSLEPVFEPEALTDISQAGAEMTAITRELIGWKRANPADDLLSALIAAEDGGDRLSDDELVAQVVLLYVAGHETTVNLIANGTIALLRHPDQLALLRERPELTGNAVEEFLRYDSPVQQTRRITLKPHVAQGREIPAGAFVIACLASANRDEKFWGPGADALRIDRENARQHVAFSVGPHHCLGAALARLEGRVAFERLVRRFPDLSFAGDVEWNGRINLRGPARLPVAVRA</sequence>
<comment type="caution">
    <text evidence="3">The sequence shown here is derived from an EMBL/GenBank/DDBJ whole genome shotgun (WGS) entry which is preliminary data.</text>
</comment>
<dbReference type="InterPro" id="IPR001128">
    <property type="entry name" value="Cyt_P450"/>
</dbReference>
<dbReference type="Gene3D" id="1.10.630.10">
    <property type="entry name" value="Cytochrome P450"/>
    <property type="match status" value="1"/>
</dbReference>
<keyword evidence="4" id="KW-1185">Reference proteome</keyword>
<dbReference type="PROSITE" id="PS00086">
    <property type="entry name" value="CYTOCHROME_P450"/>
    <property type="match status" value="1"/>
</dbReference>
<dbReference type="EMBL" id="BAAATD010000002">
    <property type="protein sequence ID" value="GAA2587136.1"/>
    <property type="molecule type" value="Genomic_DNA"/>
</dbReference>
<proteinExistence type="inferred from homology"/>
<keyword evidence="2" id="KW-0503">Monooxygenase</keyword>
<accession>A0ABN3PK65</accession>
<evidence type="ECO:0000256" key="1">
    <source>
        <dbReference type="ARBA" id="ARBA00010617"/>
    </source>
</evidence>
<dbReference type="InterPro" id="IPR017972">
    <property type="entry name" value="Cyt_P450_CS"/>
</dbReference>
<dbReference type="Proteomes" id="UP001501509">
    <property type="component" value="Unassembled WGS sequence"/>
</dbReference>
<dbReference type="PANTHER" id="PTHR46696:SF1">
    <property type="entry name" value="CYTOCHROME P450 YJIB-RELATED"/>
    <property type="match status" value="1"/>
</dbReference>
<dbReference type="SUPFAM" id="SSF48264">
    <property type="entry name" value="Cytochrome P450"/>
    <property type="match status" value="1"/>
</dbReference>
<keyword evidence="2" id="KW-0349">Heme</keyword>
<keyword evidence="2" id="KW-0560">Oxidoreductase</keyword>
<evidence type="ECO:0000256" key="2">
    <source>
        <dbReference type="RuleBase" id="RU000461"/>
    </source>
</evidence>
<dbReference type="CDD" id="cd20625">
    <property type="entry name" value="CYP164-like"/>
    <property type="match status" value="1"/>
</dbReference>
<name>A0ABN3PK65_9ACTN</name>
<gene>
    <name evidence="3" type="ORF">GCM10010411_19890</name>
</gene>
<dbReference type="PANTHER" id="PTHR46696">
    <property type="entry name" value="P450, PUTATIVE (EUROFUNG)-RELATED"/>
    <property type="match status" value="1"/>
</dbReference>
<reference evidence="3 4" key="1">
    <citation type="journal article" date="2019" name="Int. J. Syst. Evol. Microbiol.">
        <title>The Global Catalogue of Microorganisms (GCM) 10K type strain sequencing project: providing services to taxonomists for standard genome sequencing and annotation.</title>
        <authorList>
            <consortium name="The Broad Institute Genomics Platform"/>
            <consortium name="The Broad Institute Genome Sequencing Center for Infectious Disease"/>
            <person name="Wu L."/>
            <person name="Ma J."/>
        </authorList>
    </citation>
    <scope>NUCLEOTIDE SEQUENCE [LARGE SCALE GENOMIC DNA]</scope>
    <source>
        <strain evidence="3 4">JCM 6833</strain>
    </source>
</reference>
<dbReference type="RefSeq" id="WP_344539849.1">
    <property type="nucleotide sequence ID" value="NZ_BAAATD010000002.1"/>
</dbReference>
<comment type="similarity">
    <text evidence="1 2">Belongs to the cytochrome P450 family.</text>
</comment>
<dbReference type="InterPro" id="IPR036396">
    <property type="entry name" value="Cyt_P450_sf"/>
</dbReference>
<protein>
    <submittedName>
        <fullName evidence="3">Cytochrome P450</fullName>
    </submittedName>
</protein>
<keyword evidence="2" id="KW-0479">Metal-binding</keyword>
<keyword evidence="2" id="KW-0408">Iron</keyword>
<dbReference type="InterPro" id="IPR002397">
    <property type="entry name" value="Cyt_P450_B"/>
</dbReference>
<evidence type="ECO:0000313" key="4">
    <source>
        <dbReference type="Proteomes" id="UP001501509"/>
    </source>
</evidence>
<evidence type="ECO:0000313" key="3">
    <source>
        <dbReference type="EMBL" id="GAA2587136.1"/>
    </source>
</evidence>
<dbReference type="Pfam" id="PF00067">
    <property type="entry name" value="p450"/>
    <property type="match status" value="1"/>
</dbReference>
<organism evidence="3 4">
    <name type="scientific">Actinomadura fulvescens</name>
    <dbReference type="NCBI Taxonomy" id="46160"/>
    <lineage>
        <taxon>Bacteria</taxon>
        <taxon>Bacillati</taxon>
        <taxon>Actinomycetota</taxon>
        <taxon>Actinomycetes</taxon>
        <taxon>Streptosporangiales</taxon>
        <taxon>Thermomonosporaceae</taxon>
        <taxon>Actinomadura</taxon>
    </lineage>
</organism>